<dbReference type="EMBL" id="SRLD01000041">
    <property type="protein sequence ID" value="TGE14141.1"/>
    <property type="molecule type" value="Genomic_DNA"/>
</dbReference>
<proteinExistence type="predicted"/>
<accession>A0A4Z0PG88</accession>
<dbReference type="RefSeq" id="WP_135499118.1">
    <property type="nucleotide sequence ID" value="NZ_SRLD01000041.1"/>
</dbReference>
<evidence type="ECO:0000313" key="2">
    <source>
        <dbReference type="Proteomes" id="UP000297739"/>
    </source>
</evidence>
<organism evidence="1 2">
    <name type="scientific">Hymenobacter elongatus</name>
    <dbReference type="NCBI Taxonomy" id="877208"/>
    <lineage>
        <taxon>Bacteria</taxon>
        <taxon>Pseudomonadati</taxon>
        <taxon>Bacteroidota</taxon>
        <taxon>Cytophagia</taxon>
        <taxon>Cytophagales</taxon>
        <taxon>Hymenobacteraceae</taxon>
        <taxon>Hymenobacter</taxon>
    </lineage>
</organism>
<name>A0A4Z0PG88_9BACT</name>
<keyword evidence="2" id="KW-1185">Reference proteome</keyword>
<dbReference type="AlphaFoldDB" id="A0A4Z0PG88"/>
<sequence>MGVDIEAVREVWKLTSARHAELAEASLPLRSGLFNEAVEMLRQAQHDGLKISWIASFGKNAVPQKQLISKKNILHALASACRSIAAAPSVICLLVVCHPELAKELPRLSI</sequence>
<comment type="caution">
    <text evidence="1">The sequence shown here is derived from an EMBL/GenBank/DDBJ whole genome shotgun (WGS) entry which is preliminary data.</text>
</comment>
<reference evidence="1 2" key="1">
    <citation type="submission" date="2019-04" db="EMBL/GenBank/DDBJ databases">
        <authorList>
            <person name="Feng G."/>
            <person name="Zhang J."/>
            <person name="Zhu H."/>
        </authorList>
    </citation>
    <scope>NUCLEOTIDE SEQUENCE [LARGE SCALE GENOMIC DNA]</scope>
    <source>
        <strain evidence="1 2">JCM 17223</strain>
    </source>
</reference>
<dbReference type="Proteomes" id="UP000297739">
    <property type="component" value="Unassembled WGS sequence"/>
</dbReference>
<gene>
    <name evidence="1" type="ORF">E5J99_17525</name>
</gene>
<evidence type="ECO:0000313" key="1">
    <source>
        <dbReference type="EMBL" id="TGE14141.1"/>
    </source>
</evidence>
<protein>
    <submittedName>
        <fullName evidence="1">Uncharacterized protein</fullName>
    </submittedName>
</protein>